<evidence type="ECO:0000313" key="3">
    <source>
        <dbReference type="Proteomes" id="UP000887159"/>
    </source>
</evidence>
<evidence type="ECO:0000313" key="2">
    <source>
        <dbReference type="EMBL" id="GFX86490.1"/>
    </source>
</evidence>
<dbReference type="AlphaFoldDB" id="A0A8X6R9V6"/>
<gene>
    <name evidence="2" type="ORF">TNCV_3727591</name>
</gene>
<dbReference type="Proteomes" id="UP000887159">
    <property type="component" value="Unassembled WGS sequence"/>
</dbReference>
<reference evidence="2" key="1">
    <citation type="submission" date="2020-08" db="EMBL/GenBank/DDBJ databases">
        <title>Multicomponent nature underlies the extraordinary mechanical properties of spider dragline silk.</title>
        <authorList>
            <person name="Kono N."/>
            <person name="Nakamura H."/>
            <person name="Mori M."/>
            <person name="Yoshida Y."/>
            <person name="Ohtoshi R."/>
            <person name="Malay A.D."/>
            <person name="Moran D.A.P."/>
            <person name="Tomita M."/>
            <person name="Numata K."/>
            <person name="Arakawa K."/>
        </authorList>
    </citation>
    <scope>NUCLEOTIDE SEQUENCE</scope>
</reference>
<dbReference type="EMBL" id="BMAU01021010">
    <property type="protein sequence ID" value="GFX86490.1"/>
    <property type="molecule type" value="Genomic_DNA"/>
</dbReference>
<comment type="caution">
    <text evidence="2">The sequence shown here is derived from an EMBL/GenBank/DDBJ whole genome shotgun (WGS) entry which is preliminary data.</text>
</comment>
<organism evidence="2 3">
    <name type="scientific">Trichonephila clavipes</name>
    <name type="common">Golden silk orbweaver</name>
    <name type="synonym">Nephila clavipes</name>
    <dbReference type="NCBI Taxonomy" id="2585209"/>
    <lineage>
        <taxon>Eukaryota</taxon>
        <taxon>Metazoa</taxon>
        <taxon>Ecdysozoa</taxon>
        <taxon>Arthropoda</taxon>
        <taxon>Chelicerata</taxon>
        <taxon>Arachnida</taxon>
        <taxon>Araneae</taxon>
        <taxon>Araneomorphae</taxon>
        <taxon>Entelegynae</taxon>
        <taxon>Araneoidea</taxon>
        <taxon>Nephilidae</taxon>
        <taxon>Trichonephila</taxon>
    </lineage>
</organism>
<feature type="compositionally biased region" description="Basic and acidic residues" evidence="1">
    <location>
        <begin position="31"/>
        <end position="40"/>
    </location>
</feature>
<accession>A0A8X6R9V6</accession>
<feature type="region of interest" description="Disordered" evidence="1">
    <location>
        <begin position="20"/>
        <end position="71"/>
    </location>
</feature>
<sequence length="163" mass="18304">MKMPGIQTVQQRSQIQAAVYTPESSGVGTGAHEEAVRVQEEAEEPNSNNARRRKENKPAGGLRHWKSSSEMSATKRNINQIQWSCTYSYGLARAIFNGCRSTFEVNSPTLTANLYVSLAIQCYATIYKHNPRDVFQQDKEAAVAQWLRYPTMAGMSGVRSQYH</sequence>
<proteinExistence type="predicted"/>
<name>A0A8X6R9V6_TRICX</name>
<protein>
    <submittedName>
        <fullName evidence="2">Uncharacterized protein</fullName>
    </submittedName>
</protein>
<keyword evidence="3" id="KW-1185">Reference proteome</keyword>
<evidence type="ECO:0000256" key="1">
    <source>
        <dbReference type="SAM" id="MobiDB-lite"/>
    </source>
</evidence>